<organism evidence="1 2">
    <name type="scientific">Caproicibacterium amylolyticum</name>
    <dbReference type="NCBI Taxonomy" id="2766537"/>
    <lineage>
        <taxon>Bacteria</taxon>
        <taxon>Bacillati</taxon>
        <taxon>Bacillota</taxon>
        <taxon>Clostridia</taxon>
        <taxon>Eubacteriales</taxon>
        <taxon>Oscillospiraceae</taxon>
        <taxon>Caproicibacterium</taxon>
    </lineage>
</organism>
<dbReference type="Proteomes" id="UP000516046">
    <property type="component" value="Chromosome"/>
</dbReference>
<dbReference type="KEGG" id="caml:H6X83_08585"/>
<dbReference type="Pfam" id="PF20074">
    <property type="entry name" value="DUF6470"/>
    <property type="match status" value="1"/>
</dbReference>
<evidence type="ECO:0000313" key="1">
    <source>
        <dbReference type="EMBL" id="QNO17018.1"/>
    </source>
</evidence>
<keyword evidence="2" id="KW-1185">Reference proteome</keyword>
<proteinExistence type="predicted"/>
<evidence type="ECO:0000313" key="2">
    <source>
        <dbReference type="Proteomes" id="UP000516046"/>
    </source>
</evidence>
<name>A0A7G9WEA6_9FIRM</name>
<dbReference type="EMBL" id="CP060696">
    <property type="protein sequence ID" value="QNO17018.1"/>
    <property type="molecule type" value="Genomic_DNA"/>
</dbReference>
<dbReference type="AlphaFoldDB" id="A0A7G9WEA6"/>
<gene>
    <name evidence="1" type="ORF">H6X83_08585</name>
</gene>
<dbReference type="InterPro" id="IPR045527">
    <property type="entry name" value="DUF6470"/>
</dbReference>
<protein>
    <submittedName>
        <fullName evidence="1">Uncharacterized protein</fullName>
    </submittedName>
</protein>
<reference evidence="1 2" key="1">
    <citation type="submission" date="2020-08" db="EMBL/GenBank/DDBJ databases">
        <authorList>
            <person name="Ren C."/>
            <person name="Gu Y."/>
            <person name="Xu Y."/>
        </authorList>
    </citation>
    <scope>NUCLEOTIDE SEQUENCE [LARGE SCALE GENOMIC DNA]</scope>
    <source>
        <strain evidence="1 2">LBM18003</strain>
    </source>
</reference>
<sequence length="177" mass="19844">MEMKNASAQPVATATTQAPKLTQHFTNSQFQMDSYNMRKEAFGLLNATDFARSKAEAGQQHIQELTQEYVDVGKQLSHIEKGVTIGDIIKQKAMQQPSYVTVFLPNGGTEFSWSPAQANNQYESGTASYDWSITKPEYDYIPGTFTLKITQWPHVEIEYTGGFNYVPPSADPNYKAE</sequence>
<accession>A0A7G9WEA6</accession>